<evidence type="ECO:0000313" key="15">
    <source>
        <dbReference type="Proteomes" id="UP001269267"/>
    </source>
</evidence>
<dbReference type="Pfam" id="PF04995">
    <property type="entry name" value="CcmD"/>
    <property type="match status" value="1"/>
</dbReference>
<evidence type="ECO:0000256" key="4">
    <source>
        <dbReference type="ARBA" id="ARBA00016461"/>
    </source>
</evidence>
<protein>
    <recommendedName>
        <fullName evidence="4 12">Heme exporter protein D</fullName>
    </recommendedName>
</protein>
<evidence type="ECO:0000256" key="1">
    <source>
        <dbReference type="ARBA" id="ARBA00002442"/>
    </source>
</evidence>
<evidence type="ECO:0000256" key="7">
    <source>
        <dbReference type="ARBA" id="ARBA00022519"/>
    </source>
</evidence>
<organism evidence="14 15">
    <name type="scientific">Vreelandella gomseomensis</name>
    <dbReference type="NCBI Taxonomy" id="370766"/>
    <lineage>
        <taxon>Bacteria</taxon>
        <taxon>Pseudomonadati</taxon>
        <taxon>Pseudomonadota</taxon>
        <taxon>Gammaproteobacteria</taxon>
        <taxon>Oceanospirillales</taxon>
        <taxon>Halomonadaceae</taxon>
        <taxon>Vreelandella</taxon>
    </lineage>
</organism>
<dbReference type="Proteomes" id="UP001269267">
    <property type="component" value="Unassembled WGS sequence"/>
</dbReference>
<dbReference type="RefSeq" id="WP_230447011.1">
    <property type="nucleotide sequence ID" value="NZ_JARWAI010000013.1"/>
</dbReference>
<keyword evidence="6 12" id="KW-1003">Cell membrane</keyword>
<comment type="caution">
    <text evidence="14">The sequence shown here is derived from an EMBL/GenBank/DDBJ whole genome shotgun (WGS) entry which is preliminary data.</text>
</comment>
<evidence type="ECO:0000256" key="2">
    <source>
        <dbReference type="ARBA" id="ARBA00004377"/>
    </source>
</evidence>
<dbReference type="InterPro" id="IPR007078">
    <property type="entry name" value="Haem_export_protD_CcmD"/>
</dbReference>
<sequence length="69" mass="7749">MTMASLVEWAAMGGHGRFVWSAWGVTAVFMVGLALHARLERRQLLRQLKRQARRQTPSPPRGPSHDPDA</sequence>
<name>A0ABU1GFQ5_9GAMM</name>
<feature type="region of interest" description="Disordered" evidence="13">
    <location>
        <begin position="46"/>
        <end position="69"/>
    </location>
</feature>
<dbReference type="NCBIfam" id="TIGR03141">
    <property type="entry name" value="cytochro_ccmD"/>
    <property type="match status" value="1"/>
</dbReference>
<keyword evidence="8 12" id="KW-0812">Transmembrane</keyword>
<keyword evidence="11 12" id="KW-0472">Membrane</keyword>
<dbReference type="PANTHER" id="PTHR37531:SF1">
    <property type="entry name" value="HEME EXPORTER PROTEIN D"/>
    <property type="match status" value="1"/>
</dbReference>
<keyword evidence="5 12" id="KW-0813">Transport</keyword>
<evidence type="ECO:0000313" key="14">
    <source>
        <dbReference type="EMBL" id="MDR5876325.1"/>
    </source>
</evidence>
<evidence type="ECO:0000256" key="8">
    <source>
        <dbReference type="ARBA" id="ARBA00022692"/>
    </source>
</evidence>
<keyword evidence="15" id="KW-1185">Reference proteome</keyword>
<feature type="transmembrane region" description="Helical" evidence="12">
    <location>
        <begin position="20"/>
        <end position="39"/>
    </location>
</feature>
<comment type="function">
    <text evidence="1 12">Required for the export of heme to the periplasm for the biogenesis of c-type cytochromes.</text>
</comment>
<keyword evidence="10 12" id="KW-1133">Transmembrane helix</keyword>
<evidence type="ECO:0000256" key="5">
    <source>
        <dbReference type="ARBA" id="ARBA00022448"/>
    </source>
</evidence>
<keyword evidence="7 12" id="KW-0997">Cell inner membrane</keyword>
<evidence type="ECO:0000256" key="3">
    <source>
        <dbReference type="ARBA" id="ARBA00008741"/>
    </source>
</evidence>
<evidence type="ECO:0000256" key="13">
    <source>
        <dbReference type="SAM" id="MobiDB-lite"/>
    </source>
</evidence>
<dbReference type="PANTHER" id="PTHR37531">
    <property type="entry name" value="HEME EXPORTER PROTEIN D"/>
    <property type="match status" value="1"/>
</dbReference>
<comment type="similarity">
    <text evidence="3 12">Belongs to the CcmD/CycX/HelD family.</text>
</comment>
<evidence type="ECO:0000256" key="10">
    <source>
        <dbReference type="ARBA" id="ARBA00022989"/>
    </source>
</evidence>
<dbReference type="EMBL" id="JARWAI010000013">
    <property type="protein sequence ID" value="MDR5876325.1"/>
    <property type="molecule type" value="Genomic_DNA"/>
</dbReference>
<proteinExistence type="inferred from homology"/>
<comment type="subcellular location">
    <subcellularLocation>
        <location evidence="2 12">Cell inner membrane</location>
        <topology evidence="2 12">Single-pass membrane protein</topology>
    </subcellularLocation>
</comment>
<reference evidence="14 15" key="1">
    <citation type="submission" date="2023-04" db="EMBL/GenBank/DDBJ databases">
        <title>A long-awaited taxogenomic arrangement of the family Halomonadaceae.</title>
        <authorList>
            <person name="De La Haba R."/>
            <person name="Chuvochina M."/>
            <person name="Wittouck S."/>
            <person name="Arahal D.R."/>
            <person name="Sanchez-Porro C."/>
            <person name="Hugenholtz P."/>
            <person name="Ventosa A."/>
        </authorList>
    </citation>
    <scope>NUCLEOTIDE SEQUENCE [LARGE SCALE GENOMIC DNA]</scope>
    <source>
        <strain evidence="14 15">DSM 18042</strain>
    </source>
</reference>
<evidence type="ECO:0000256" key="6">
    <source>
        <dbReference type="ARBA" id="ARBA00022475"/>
    </source>
</evidence>
<evidence type="ECO:0000256" key="9">
    <source>
        <dbReference type="ARBA" id="ARBA00022748"/>
    </source>
</evidence>
<gene>
    <name evidence="14" type="primary">ccmD</name>
    <name evidence="14" type="ORF">QC815_15505</name>
</gene>
<keyword evidence="9 12" id="KW-0201">Cytochrome c-type biogenesis</keyword>
<evidence type="ECO:0000256" key="11">
    <source>
        <dbReference type="ARBA" id="ARBA00023136"/>
    </source>
</evidence>
<evidence type="ECO:0000256" key="12">
    <source>
        <dbReference type="RuleBase" id="RU363101"/>
    </source>
</evidence>
<accession>A0ABU1GFQ5</accession>
<dbReference type="InterPro" id="IPR052075">
    <property type="entry name" value="Heme_exporter_D"/>
</dbReference>